<name>A0A4C1U542_EUMVA</name>
<keyword evidence="2" id="KW-1185">Reference proteome</keyword>
<organism evidence="1 2">
    <name type="scientific">Eumeta variegata</name>
    <name type="common">Bagworm moth</name>
    <name type="synonym">Eumeta japonica</name>
    <dbReference type="NCBI Taxonomy" id="151549"/>
    <lineage>
        <taxon>Eukaryota</taxon>
        <taxon>Metazoa</taxon>
        <taxon>Ecdysozoa</taxon>
        <taxon>Arthropoda</taxon>
        <taxon>Hexapoda</taxon>
        <taxon>Insecta</taxon>
        <taxon>Pterygota</taxon>
        <taxon>Neoptera</taxon>
        <taxon>Endopterygota</taxon>
        <taxon>Lepidoptera</taxon>
        <taxon>Glossata</taxon>
        <taxon>Ditrysia</taxon>
        <taxon>Tineoidea</taxon>
        <taxon>Psychidae</taxon>
        <taxon>Oiketicinae</taxon>
        <taxon>Eumeta</taxon>
    </lineage>
</organism>
<comment type="caution">
    <text evidence="1">The sequence shown here is derived from an EMBL/GenBank/DDBJ whole genome shotgun (WGS) entry which is preliminary data.</text>
</comment>
<evidence type="ECO:0000313" key="2">
    <source>
        <dbReference type="Proteomes" id="UP000299102"/>
    </source>
</evidence>
<dbReference type="EMBL" id="BGZK01000128">
    <property type="protein sequence ID" value="GBP21370.1"/>
    <property type="molecule type" value="Genomic_DNA"/>
</dbReference>
<dbReference type="AlphaFoldDB" id="A0A4C1U542"/>
<proteinExistence type="predicted"/>
<sequence>MQYAKRGRAGRGLLRRLQSAMHNARCARADAARYTSTKVRPSRPVKHHTLTECRREVVTSANAFRPVSGNPVAYSPLHQPISFSASDILFLSPFQKAYEALVTPSGLLKRYPKIYRLSRVRVTVRHFKISWAVPVALSPAKLWNSEMARVHDCSSMMCPLEGFRAAVLRYPYCAKYI</sequence>
<reference evidence="1 2" key="1">
    <citation type="journal article" date="2019" name="Commun. Biol.">
        <title>The bagworm genome reveals a unique fibroin gene that provides high tensile strength.</title>
        <authorList>
            <person name="Kono N."/>
            <person name="Nakamura H."/>
            <person name="Ohtoshi R."/>
            <person name="Tomita M."/>
            <person name="Numata K."/>
            <person name="Arakawa K."/>
        </authorList>
    </citation>
    <scope>NUCLEOTIDE SEQUENCE [LARGE SCALE GENOMIC DNA]</scope>
</reference>
<protein>
    <submittedName>
        <fullName evidence="1">Uncharacterized protein</fullName>
    </submittedName>
</protein>
<accession>A0A4C1U542</accession>
<evidence type="ECO:0000313" key="1">
    <source>
        <dbReference type="EMBL" id="GBP21370.1"/>
    </source>
</evidence>
<dbReference type="Proteomes" id="UP000299102">
    <property type="component" value="Unassembled WGS sequence"/>
</dbReference>
<gene>
    <name evidence="1" type="ORF">EVAR_11969_1</name>
</gene>